<accession>A0A9P4K1H3</accession>
<dbReference type="OrthoDB" id="5336565at2759"/>
<proteinExistence type="predicted"/>
<reference evidence="2" key="1">
    <citation type="journal article" date="2020" name="Stud. Mycol.">
        <title>101 Dothideomycetes genomes: A test case for predicting lifestyles and emergence of pathogens.</title>
        <authorList>
            <person name="Haridas S."/>
            <person name="Albert R."/>
            <person name="Binder M."/>
            <person name="Bloem J."/>
            <person name="LaButti K."/>
            <person name="Salamov A."/>
            <person name="Andreopoulos B."/>
            <person name="Baker S."/>
            <person name="Barry K."/>
            <person name="Bills G."/>
            <person name="Bluhm B."/>
            <person name="Cannon C."/>
            <person name="Castanera R."/>
            <person name="Culley D."/>
            <person name="Daum C."/>
            <person name="Ezra D."/>
            <person name="Gonzalez J."/>
            <person name="Henrissat B."/>
            <person name="Kuo A."/>
            <person name="Liang C."/>
            <person name="Lipzen A."/>
            <person name="Lutzoni F."/>
            <person name="Magnuson J."/>
            <person name="Mondo S."/>
            <person name="Nolan M."/>
            <person name="Ohm R."/>
            <person name="Pangilinan J."/>
            <person name="Park H.-J."/>
            <person name="Ramirez L."/>
            <person name="Alfaro M."/>
            <person name="Sun H."/>
            <person name="Tritt A."/>
            <person name="Yoshinaga Y."/>
            <person name="Zwiers L.-H."/>
            <person name="Turgeon B."/>
            <person name="Goodwin S."/>
            <person name="Spatafora J."/>
            <person name="Crous P."/>
            <person name="Grigoriev I."/>
        </authorList>
    </citation>
    <scope>NUCLEOTIDE SEQUENCE [LARGE SCALE GENOMIC DNA]</scope>
    <source>
        <strain evidence="2">CBS 304.66</strain>
    </source>
</reference>
<evidence type="ECO:0000313" key="2">
    <source>
        <dbReference type="Proteomes" id="UP000800093"/>
    </source>
</evidence>
<evidence type="ECO:0000313" key="1">
    <source>
        <dbReference type="EMBL" id="KAF2257764.1"/>
    </source>
</evidence>
<sequence length="52" mass="6146">GRASRPRYRTTQLQGYDLTDDQYTYLNGLRAYRNAWELAEEYRSTAIARANE</sequence>
<feature type="non-terminal residue" evidence="1">
    <location>
        <position position="52"/>
    </location>
</feature>
<feature type="non-terminal residue" evidence="1">
    <location>
        <position position="1"/>
    </location>
</feature>
<gene>
    <name evidence="1" type="ORF">CC78DRAFT_419331</name>
</gene>
<organism evidence="1 2">
    <name type="scientific">Lojkania enalia</name>
    <dbReference type="NCBI Taxonomy" id="147567"/>
    <lineage>
        <taxon>Eukaryota</taxon>
        <taxon>Fungi</taxon>
        <taxon>Dikarya</taxon>
        <taxon>Ascomycota</taxon>
        <taxon>Pezizomycotina</taxon>
        <taxon>Dothideomycetes</taxon>
        <taxon>Pleosporomycetidae</taxon>
        <taxon>Pleosporales</taxon>
        <taxon>Pleosporales incertae sedis</taxon>
        <taxon>Lojkania</taxon>
    </lineage>
</organism>
<dbReference type="Proteomes" id="UP000800093">
    <property type="component" value="Unassembled WGS sequence"/>
</dbReference>
<keyword evidence="2" id="KW-1185">Reference proteome</keyword>
<protein>
    <submittedName>
        <fullName evidence="1">Uncharacterized protein</fullName>
    </submittedName>
</protein>
<dbReference type="EMBL" id="ML986845">
    <property type="protein sequence ID" value="KAF2257764.1"/>
    <property type="molecule type" value="Genomic_DNA"/>
</dbReference>
<comment type="caution">
    <text evidence="1">The sequence shown here is derived from an EMBL/GenBank/DDBJ whole genome shotgun (WGS) entry which is preliminary data.</text>
</comment>
<name>A0A9P4K1H3_9PLEO</name>
<dbReference type="AlphaFoldDB" id="A0A9P4K1H3"/>